<evidence type="ECO:0000313" key="1">
    <source>
        <dbReference type="EMBL" id="MFC0682937.1"/>
    </source>
</evidence>
<name>A0ABV6S133_9GAMM</name>
<accession>A0ABV6S133</accession>
<sequence length="128" mass="13684">METSATLPPFPEVAEFVRSFAGLGSAREINPQTRLDADPRITGLDGQEMLQEAAARFSSRLCGPDGYITTFGLKPNECLFSSEGLDLLGIGALIARLTGESRHTVRDLTVGELHAAICRHRLASKGAA</sequence>
<gene>
    <name evidence="1" type="ORF">ACFFGH_34345</name>
</gene>
<keyword evidence="2" id="KW-1185">Reference proteome</keyword>
<evidence type="ECO:0000313" key="2">
    <source>
        <dbReference type="Proteomes" id="UP001589896"/>
    </source>
</evidence>
<reference evidence="1 2" key="1">
    <citation type="submission" date="2024-09" db="EMBL/GenBank/DDBJ databases">
        <authorList>
            <person name="Sun Q."/>
            <person name="Mori K."/>
        </authorList>
    </citation>
    <scope>NUCLEOTIDE SEQUENCE [LARGE SCALE GENOMIC DNA]</scope>
    <source>
        <strain evidence="1 2">KCTC 23076</strain>
    </source>
</reference>
<dbReference type="EMBL" id="JBHLTG010000041">
    <property type="protein sequence ID" value="MFC0682937.1"/>
    <property type="molecule type" value="Genomic_DNA"/>
</dbReference>
<comment type="caution">
    <text evidence="1">The sequence shown here is derived from an EMBL/GenBank/DDBJ whole genome shotgun (WGS) entry which is preliminary data.</text>
</comment>
<organism evidence="1 2">
    <name type="scientific">Lysobacter korlensis</name>
    <dbReference type="NCBI Taxonomy" id="553636"/>
    <lineage>
        <taxon>Bacteria</taxon>
        <taxon>Pseudomonadati</taxon>
        <taxon>Pseudomonadota</taxon>
        <taxon>Gammaproteobacteria</taxon>
        <taxon>Lysobacterales</taxon>
        <taxon>Lysobacteraceae</taxon>
        <taxon>Lysobacter</taxon>
    </lineage>
</organism>
<protein>
    <submittedName>
        <fullName evidence="1">Uncharacterized protein</fullName>
    </submittedName>
</protein>
<dbReference type="RefSeq" id="WP_386677443.1">
    <property type="nucleotide sequence ID" value="NZ_JBHLTG010000041.1"/>
</dbReference>
<proteinExistence type="predicted"/>
<dbReference type="Proteomes" id="UP001589896">
    <property type="component" value="Unassembled WGS sequence"/>
</dbReference>